<proteinExistence type="predicted"/>
<accession>A0ABY7TGJ2</accession>
<sequence>MANGPPGANVVLGACIRLHLGNYVDPGGRTVHRHIVARALPARTFAIWTFRPSIPTWGA</sequence>
<keyword evidence="2" id="KW-1185">Reference proteome</keyword>
<name>A0ABY7TGJ2_9SPHN</name>
<evidence type="ECO:0000313" key="2">
    <source>
        <dbReference type="Proteomes" id="UP001220395"/>
    </source>
</evidence>
<gene>
    <name evidence="1" type="ORF">PQ455_11935</name>
</gene>
<dbReference type="Proteomes" id="UP001220395">
    <property type="component" value="Chromosome"/>
</dbReference>
<reference evidence="1 2" key="1">
    <citation type="submission" date="2023-02" db="EMBL/GenBank/DDBJ databases">
        <title>Genome sequence of Sphingomonas naphthae.</title>
        <authorList>
            <person name="Kim S."/>
            <person name="Heo J."/>
            <person name="Kwon S.-W."/>
        </authorList>
    </citation>
    <scope>NUCLEOTIDE SEQUENCE [LARGE SCALE GENOMIC DNA]</scope>
    <source>
        <strain evidence="1 2">KACC 18716</strain>
    </source>
</reference>
<evidence type="ECO:0000313" key="1">
    <source>
        <dbReference type="EMBL" id="WCT72347.1"/>
    </source>
</evidence>
<dbReference type="RefSeq" id="WP_273686305.1">
    <property type="nucleotide sequence ID" value="NZ_CP117411.1"/>
</dbReference>
<protein>
    <submittedName>
        <fullName evidence="1">Uncharacterized protein</fullName>
    </submittedName>
</protein>
<organism evidence="1 2">
    <name type="scientific">Sphingomonas naphthae</name>
    <dbReference type="NCBI Taxonomy" id="1813468"/>
    <lineage>
        <taxon>Bacteria</taxon>
        <taxon>Pseudomonadati</taxon>
        <taxon>Pseudomonadota</taxon>
        <taxon>Alphaproteobacteria</taxon>
        <taxon>Sphingomonadales</taxon>
        <taxon>Sphingomonadaceae</taxon>
        <taxon>Sphingomonas</taxon>
    </lineage>
</organism>
<dbReference type="EMBL" id="CP117411">
    <property type="protein sequence ID" value="WCT72347.1"/>
    <property type="molecule type" value="Genomic_DNA"/>
</dbReference>